<dbReference type="GO" id="GO:0016985">
    <property type="term" value="F:mannan endo-1,4-beta-mannosidase activity"/>
    <property type="evidence" value="ECO:0007669"/>
    <property type="project" value="UniProtKB-EC"/>
</dbReference>
<dbReference type="GO" id="GO:0005787">
    <property type="term" value="C:signal peptidase complex"/>
    <property type="evidence" value="ECO:0007669"/>
    <property type="project" value="InterPro"/>
</dbReference>
<evidence type="ECO:0000256" key="15">
    <source>
        <dbReference type="ARBA" id="ARBA00023136"/>
    </source>
</evidence>
<evidence type="ECO:0000256" key="5">
    <source>
        <dbReference type="ARBA" id="ARBA00005641"/>
    </source>
</evidence>
<comment type="similarity">
    <text evidence="4">Belongs to the SPCS1 family.</text>
</comment>
<dbReference type="Proteomes" id="UP000279271">
    <property type="component" value="Unassembled WGS sequence"/>
</dbReference>
<evidence type="ECO:0000313" key="20">
    <source>
        <dbReference type="Proteomes" id="UP000279271"/>
    </source>
</evidence>
<evidence type="ECO:0000313" key="19">
    <source>
        <dbReference type="EMBL" id="RMZ57263.1"/>
    </source>
</evidence>
<name>A0A3M7L3E3_AUXPR</name>
<keyword evidence="7" id="KW-0964">Secreted</keyword>
<comment type="catalytic activity">
    <reaction evidence="1">
        <text>Random hydrolysis of (1-&gt;4)-beta-D-mannosidic linkages in mannans, galactomannans and glucomannans.</text>
        <dbReference type="EC" id="3.2.1.78"/>
    </reaction>
</comment>
<dbReference type="EC" id="3.2.1.78" evidence="6"/>
<dbReference type="PROSITE" id="PS00659">
    <property type="entry name" value="GLYCOSYL_HYDROL_F5"/>
    <property type="match status" value="1"/>
</dbReference>
<gene>
    <name evidence="19" type="ORF">APUTEX25_004097</name>
</gene>
<dbReference type="AlphaFoldDB" id="A0A3M7L3E3"/>
<evidence type="ECO:0000259" key="18">
    <source>
        <dbReference type="Pfam" id="PF26410"/>
    </source>
</evidence>
<dbReference type="GO" id="GO:0032259">
    <property type="term" value="P:methylation"/>
    <property type="evidence" value="ECO:0007669"/>
    <property type="project" value="UniProtKB-KW"/>
</dbReference>
<dbReference type="GO" id="GO:0006465">
    <property type="term" value="P:signal peptide processing"/>
    <property type="evidence" value="ECO:0007669"/>
    <property type="project" value="InterPro"/>
</dbReference>
<evidence type="ECO:0000256" key="8">
    <source>
        <dbReference type="ARBA" id="ARBA00022603"/>
    </source>
</evidence>
<keyword evidence="12" id="KW-0378">Hydrolase</keyword>
<keyword evidence="14 17" id="KW-1133">Transmembrane helix</keyword>
<dbReference type="EMBL" id="QOKY01000128">
    <property type="protein sequence ID" value="RMZ57263.1"/>
    <property type="molecule type" value="Genomic_DNA"/>
</dbReference>
<keyword evidence="10 17" id="KW-0812">Transmembrane</keyword>
<keyword evidence="13" id="KW-0256">Endoplasmic reticulum</keyword>
<accession>A0A3M7L3E3</accession>
<evidence type="ECO:0000256" key="16">
    <source>
        <dbReference type="ARBA" id="ARBA00023295"/>
    </source>
</evidence>
<comment type="similarity">
    <text evidence="5">Belongs to the glycosyl hydrolase 5 (cellulase A) family.</text>
</comment>
<dbReference type="GO" id="GO:0008168">
    <property type="term" value="F:methyltransferase activity"/>
    <property type="evidence" value="ECO:0007669"/>
    <property type="project" value="UniProtKB-KW"/>
</dbReference>
<evidence type="ECO:0000256" key="6">
    <source>
        <dbReference type="ARBA" id="ARBA00012706"/>
    </source>
</evidence>
<dbReference type="Pfam" id="PF26410">
    <property type="entry name" value="GH5_mannosidase"/>
    <property type="match status" value="1"/>
</dbReference>
<evidence type="ECO:0000256" key="13">
    <source>
        <dbReference type="ARBA" id="ARBA00022824"/>
    </source>
</evidence>
<evidence type="ECO:0000256" key="17">
    <source>
        <dbReference type="SAM" id="Phobius"/>
    </source>
</evidence>
<dbReference type="Gene3D" id="3.20.20.80">
    <property type="entry name" value="Glycosidases"/>
    <property type="match status" value="1"/>
</dbReference>
<keyword evidence="16" id="KW-0326">Glycosidase</keyword>
<evidence type="ECO:0000256" key="2">
    <source>
        <dbReference type="ARBA" id="ARBA00004477"/>
    </source>
</evidence>
<dbReference type="PANTHER" id="PTHR31451:SF39">
    <property type="entry name" value="MANNAN ENDO-1,4-BETA-MANNOSIDASE 1"/>
    <property type="match status" value="1"/>
</dbReference>
<evidence type="ECO:0000256" key="7">
    <source>
        <dbReference type="ARBA" id="ARBA00022525"/>
    </source>
</evidence>
<dbReference type="Pfam" id="PF06645">
    <property type="entry name" value="SPC12"/>
    <property type="match status" value="1"/>
</dbReference>
<feature type="non-terminal residue" evidence="19">
    <location>
        <position position="1"/>
    </location>
</feature>
<dbReference type="GO" id="GO:0000272">
    <property type="term" value="P:polysaccharide catabolic process"/>
    <property type="evidence" value="ECO:0007669"/>
    <property type="project" value="InterPro"/>
</dbReference>
<keyword evidence="8" id="KW-0489">Methyltransferase</keyword>
<keyword evidence="11" id="KW-0732">Signal</keyword>
<feature type="transmembrane region" description="Helical" evidence="17">
    <location>
        <begin position="253"/>
        <end position="272"/>
    </location>
</feature>
<evidence type="ECO:0000256" key="12">
    <source>
        <dbReference type="ARBA" id="ARBA00022801"/>
    </source>
</evidence>
<organism evidence="19 20">
    <name type="scientific">Auxenochlorella protothecoides</name>
    <name type="common">Green microalga</name>
    <name type="synonym">Chlorella protothecoides</name>
    <dbReference type="NCBI Taxonomy" id="3075"/>
    <lineage>
        <taxon>Eukaryota</taxon>
        <taxon>Viridiplantae</taxon>
        <taxon>Chlorophyta</taxon>
        <taxon>core chlorophytes</taxon>
        <taxon>Trebouxiophyceae</taxon>
        <taxon>Chlorellales</taxon>
        <taxon>Chlorellaceae</taxon>
        <taxon>Auxenochlorella</taxon>
    </lineage>
</organism>
<evidence type="ECO:0000256" key="4">
    <source>
        <dbReference type="ARBA" id="ARBA00005245"/>
    </source>
</evidence>
<dbReference type="PANTHER" id="PTHR31451">
    <property type="match status" value="1"/>
</dbReference>
<comment type="caution">
    <text evidence="19">The sequence shown here is derived from an EMBL/GenBank/DDBJ whole genome shotgun (WGS) entry which is preliminary data.</text>
</comment>
<evidence type="ECO:0000256" key="3">
    <source>
        <dbReference type="ARBA" id="ARBA00004613"/>
    </source>
</evidence>
<dbReference type="InterPro" id="IPR029063">
    <property type="entry name" value="SAM-dependent_MTases_sf"/>
</dbReference>
<dbReference type="InterPro" id="IPR045053">
    <property type="entry name" value="MAN-like"/>
</dbReference>
<reference evidence="20" key="1">
    <citation type="journal article" date="2018" name="Algal Res.">
        <title>Characterization of plant carbon substrate utilization by Auxenochlorella protothecoides.</title>
        <authorList>
            <person name="Vogler B.W."/>
            <person name="Starkenburg S.R."/>
            <person name="Sudasinghe N."/>
            <person name="Schambach J.Y."/>
            <person name="Rollin J.A."/>
            <person name="Pattathil S."/>
            <person name="Barry A.N."/>
        </authorList>
    </citation>
    <scope>NUCLEOTIDE SEQUENCE [LARGE SCALE GENOMIC DNA]</scope>
    <source>
        <strain evidence="20">UTEX 25</strain>
    </source>
</reference>
<keyword evidence="15 17" id="KW-0472">Membrane</keyword>
<dbReference type="InterPro" id="IPR009542">
    <property type="entry name" value="Spc1/SPCS1"/>
</dbReference>
<feature type="domain" description="Glycoside hydrolase family 5" evidence="18">
    <location>
        <begin position="392"/>
        <end position="617"/>
    </location>
</feature>
<evidence type="ECO:0000256" key="14">
    <source>
        <dbReference type="ARBA" id="ARBA00022989"/>
    </source>
</evidence>
<dbReference type="GO" id="GO:0005576">
    <property type="term" value="C:extracellular region"/>
    <property type="evidence" value="ECO:0007669"/>
    <property type="project" value="UniProtKB-SubCell"/>
</dbReference>
<dbReference type="Pfam" id="PF04072">
    <property type="entry name" value="LCM"/>
    <property type="match status" value="1"/>
</dbReference>
<evidence type="ECO:0000256" key="11">
    <source>
        <dbReference type="ARBA" id="ARBA00022729"/>
    </source>
</evidence>
<evidence type="ECO:0000256" key="9">
    <source>
        <dbReference type="ARBA" id="ARBA00022679"/>
    </source>
</evidence>
<dbReference type="SUPFAM" id="SSF53335">
    <property type="entry name" value="S-adenosyl-L-methionine-dependent methyltransferases"/>
    <property type="match status" value="1"/>
</dbReference>
<dbReference type="Gene3D" id="3.40.50.150">
    <property type="entry name" value="Vaccinia Virus protein VP39"/>
    <property type="match status" value="1"/>
</dbReference>
<dbReference type="InterPro" id="IPR017853">
    <property type="entry name" value="GH"/>
</dbReference>
<keyword evidence="9" id="KW-0808">Transferase</keyword>
<dbReference type="InterPro" id="IPR018087">
    <property type="entry name" value="Glyco_hydro_5_CS"/>
</dbReference>
<sequence>AAPEGSGRKFKVGPMALRTWWFDQRLLTLLESVSWYEVDRSDVLAAKRHALKKNGAGLEPGHTRKAYPLLAGSWKGVEADLEEPGWWESLLASGFDPGSPVVWLAEGLLMYLEGKSVASLLSTISRLSSQNSALLTMSLTESMLNRLSGVRSPRAELIATWKFGCPTDPTDYFAALGWEVESISTRADMATALKLDPEICQKSPSASPGGAELTARMDFQGQRLSEKLYVAILSLAGAVAFLVGYLTQSFANMLIAFSCGVGISLLMSVPDWPIYNKHPIKWLPASEAPRAEAKQVCYTQCRTETLAVWLIMTALAMTCQAAEYCACRDTSSIQSSDAPSEAELESIARARFQVQINQIRNLNYSGAGDYATTNSISTTSTGPGKSGLNDGFVKAKNGDLVLNDRRWYAAGTNAFYAAQADLLSPDDVTSLMAVHAMKGANVLRVFAFSDGYGTQQNILTPVPFQPRLGEYNEEALKRLDFVLAAAAAKGIRLVLTLTNYWPFYGGQRFYVDSVKGTGAPQELFYTDPEIRKYFKDYITKLATRTNTVTGQRYVDDPTILAWQLGNEPRTSNGYDSSNGLAPGALMTAWTREMSAHIKSLDGNHMVSTGHEGFTTNGDCCNGHTWLNNGLTGTDWVASNLEDPNVDFATLHVYPGKPIVLEEYGMEEGWLSSRNTLFDFELSEARESGFDGSLVWAVLHREGYLSGVTTNFIFDYNGDGARAVLDEYQRGKSINA</sequence>
<comment type="subcellular location">
    <subcellularLocation>
        <location evidence="2">Endoplasmic reticulum membrane</location>
        <topology evidence="2">Multi-pass membrane protein</topology>
    </subcellularLocation>
    <subcellularLocation>
        <location evidence="3">Secreted</location>
    </subcellularLocation>
</comment>
<feature type="transmembrane region" description="Helical" evidence="17">
    <location>
        <begin position="228"/>
        <end position="247"/>
    </location>
</feature>
<evidence type="ECO:0000256" key="10">
    <source>
        <dbReference type="ARBA" id="ARBA00022692"/>
    </source>
</evidence>
<proteinExistence type="inferred from homology"/>
<dbReference type="InterPro" id="IPR001547">
    <property type="entry name" value="Glyco_hydro_5"/>
</dbReference>
<dbReference type="SUPFAM" id="SSF51445">
    <property type="entry name" value="(Trans)glycosidases"/>
    <property type="match status" value="1"/>
</dbReference>
<protein>
    <recommendedName>
        <fullName evidence="6">mannan endo-1,4-beta-mannosidase</fullName>
        <ecNumber evidence="6">3.2.1.78</ecNumber>
    </recommendedName>
</protein>
<evidence type="ECO:0000256" key="1">
    <source>
        <dbReference type="ARBA" id="ARBA00001678"/>
    </source>
</evidence>
<dbReference type="InterPro" id="IPR007213">
    <property type="entry name" value="Ppm1/Ppm2/Tcmp"/>
</dbReference>